<sequence length="167" mass="18453">MTLQVQRFMAVLVLTLVGCFTSVRGVWSISAAERCRARQEMRTLNSNGLGSPTGLDSVNSCPDVAVFYGSQPERLQHRRCEKLRCDFVSTGCLVRGADQPPPVKCFSIWSMMSQPDAGNCPYTPCEGYNRKSKCVKEKIACQQGQGELVPFGLCINDELCCQFPLTT</sequence>
<protein>
    <submittedName>
        <fullName evidence="2">Uncharacterized protein</fullName>
    </submittedName>
</protein>
<evidence type="ECO:0000256" key="1">
    <source>
        <dbReference type="SAM" id="SignalP"/>
    </source>
</evidence>
<dbReference type="AlphaFoldDB" id="A0AAV2HLC1"/>
<proteinExistence type="predicted"/>
<keyword evidence="3" id="KW-1185">Reference proteome</keyword>
<keyword evidence="1" id="KW-0732">Signal</keyword>
<feature type="signal peptide" evidence="1">
    <location>
        <begin position="1"/>
        <end position="25"/>
    </location>
</feature>
<reference evidence="2 3" key="1">
    <citation type="submission" date="2024-04" db="EMBL/GenBank/DDBJ databases">
        <authorList>
            <consortium name="Genoscope - CEA"/>
            <person name="William W."/>
        </authorList>
    </citation>
    <scope>NUCLEOTIDE SEQUENCE [LARGE SCALE GENOMIC DNA]</scope>
</reference>
<dbReference type="PROSITE" id="PS51257">
    <property type="entry name" value="PROKAR_LIPOPROTEIN"/>
    <property type="match status" value="1"/>
</dbReference>
<gene>
    <name evidence="2" type="ORF">GSLYS_00008815001</name>
</gene>
<comment type="caution">
    <text evidence="2">The sequence shown here is derived from an EMBL/GenBank/DDBJ whole genome shotgun (WGS) entry which is preliminary data.</text>
</comment>
<feature type="chain" id="PRO_5043875490" evidence="1">
    <location>
        <begin position="26"/>
        <end position="167"/>
    </location>
</feature>
<name>A0AAV2HLC1_LYMST</name>
<dbReference type="Proteomes" id="UP001497497">
    <property type="component" value="Unassembled WGS sequence"/>
</dbReference>
<organism evidence="2 3">
    <name type="scientific">Lymnaea stagnalis</name>
    <name type="common">Great pond snail</name>
    <name type="synonym">Helix stagnalis</name>
    <dbReference type="NCBI Taxonomy" id="6523"/>
    <lineage>
        <taxon>Eukaryota</taxon>
        <taxon>Metazoa</taxon>
        <taxon>Spiralia</taxon>
        <taxon>Lophotrochozoa</taxon>
        <taxon>Mollusca</taxon>
        <taxon>Gastropoda</taxon>
        <taxon>Heterobranchia</taxon>
        <taxon>Euthyneura</taxon>
        <taxon>Panpulmonata</taxon>
        <taxon>Hygrophila</taxon>
        <taxon>Lymnaeoidea</taxon>
        <taxon>Lymnaeidae</taxon>
        <taxon>Lymnaea</taxon>
    </lineage>
</organism>
<dbReference type="EMBL" id="CAXITT010000184">
    <property type="protein sequence ID" value="CAL1534855.1"/>
    <property type="molecule type" value="Genomic_DNA"/>
</dbReference>
<evidence type="ECO:0000313" key="3">
    <source>
        <dbReference type="Proteomes" id="UP001497497"/>
    </source>
</evidence>
<evidence type="ECO:0000313" key="2">
    <source>
        <dbReference type="EMBL" id="CAL1534855.1"/>
    </source>
</evidence>
<accession>A0AAV2HLC1</accession>